<dbReference type="SUPFAM" id="SSF81631">
    <property type="entry name" value="PAP/OAS1 substrate-binding domain"/>
    <property type="match status" value="1"/>
</dbReference>
<feature type="compositionally biased region" description="Low complexity" evidence="5">
    <location>
        <begin position="414"/>
        <end position="425"/>
    </location>
</feature>
<evidence type="ECO:0000313" key="8">
    <source>
        <dbReference type="EMBL" id="KAK4206578.1"/>
    </source>
</evidence>
<keyword evidence="3" id="KW-0479">Metal-binding</keyword>
<dbReference type="InterPro" id="IPR043519">
    <property type="entry name" value="NT_sf"/>
</dbReference>
<sequence>METHSSRDNSNREPNWRRRGGDSYYPDNRDRDRRQDRDRDRNSYRERDHATDRDRNDSQYDSYRGNGYSRDSDRDGGRVLAPPPHFLPPRPSNPSAGPPRLEDYNSYRPPVSFNVPKASFDFRVNAPAAVQQALDRQDEEGSNSQKRRRGPSDLRHDARRRAQREVQFRGQSSRARPPYRRFVAAERELLSGAHTDMPAEALYDEGAGSTYRNLSDVSDDEEADMDISDDSSSHSGSDAQEPRHKRPRSNVVGSATGDDVPKWSNPDPYTALPPEAAAQRAKNKDVVQLIRKARVQPKEVKTSDPSQAEDQVAEDFISLDVDSDESDDESASGIQDLNQPGLSNAIAAQWGQPLTNQANKTEHGMMAGGKPMVKKYGPAVVPGPFPSQPLLEESHDLGSRKRTHDDRIKGPFQPKKAPGGPRPKGNITSDWLSVSGINATPWLRSNGWKPDTMKALHQEIVDFYNYVRPRAFEDEIRDGLVRDLSGWVRRKFRDAEVYPFGSYASGLYLPTGDMDLAFLSDEYKRGGYAKYHTKSTLFKLRGLLSYDRKAWQNDIECIIGAKVPIVKYVDSKTALKVDISFENTSGIVAIETFKKWKDEYPAMPVLVTLIKQFLAMRGLNEPVNGGIGGFSVICLVVCLFQHEPSFQTKSLDTTHALGEVLMRFFEFYGKIFNYKDVAISVKPPKLVKKNEYGGFPYKNYDRLSIIDPNNPANDIAGGSANFATIRQVFSQAHDDLAERMYMLHDCPDAKDQSILGVILGGNYSSFESQRNHLRELSERLKRS</sequence>
<reference evidence="8" key="1">
    <citation type="journal article" date="2023" name="Mol. Phylogenet. Evol.">
        <title>Genome-scale phylogeny and comparative genomics of the fungal order Sordariales.</title>
        <authorList>
            <person name="Hensen N."/>
            <person name="Bonometti L."/>
            <person name="Westerberg I."/>
            <person name="Brannstrom I.O."/>
            <person name="Guillou S."/>
            <person name="Cros-Aarteil S."/>
            <person name="Calhoun S."/>
            <person name="Haridas S."/>
            <person name="Kuo A."/>
            <person name="Mondo S."/>
            <person name="Pangilinan J."/>
            <person name="Riley R."/>
            <person name="LaButti K."/>
            <person name="Andreopoulos B."/>
            <person name="Lipzen A."/>
            <person name="Chen C."/>
            <person name="Yan M."/>
            <person name="Daum C."/>
            <person name="Ng V."/>
            <person name="Clum A."/>
            <person name="Steindorff A."/>
            <person name="Ohm R.A."/>
            <person name="Martin F."/>
            <person name="Silar P."/>
            <person name="Natvig D.O."/>
            <person name="Lalanne C."/>
            <person name="Gautier V."/>
            <person name="Ament-Velasquez S.L."/>
            <person name="Kruys A."/>
            <person name="Hutchinson M.I."/>
            <person name="Powell A.J."/>
            <person name="Barry K."/>
            <person name="Miller A.N."/>
            <person name="Grigoriev I.V."/>
            <person name="Debuchy R."/>
            <person name="Gladieux P."/>
            <person name="Hiltunen Thoren M."/>
            <person name="Johannesson H."/>
        </authorList>
    </citation>
    <scope>NUCLEOTIDE SEQUENCE</scope>
    <source>
        <strain evidence="8">PSN293</strain>
    </source>
</reference>
<feature type="compositionally biased region" description="Pro residues" evidence="5">
    <location>
        <begin position="81"/>
        <end position="92"/>
    </location>
</feature>
<dbReference type="GO" id="GO:0010605">
    <property type="term" value="P:negative regulation of macromolecule metabolic process"/>
    <property type="evidence" value="ECO:0007669"/>
    <property type="project" value="UniProtKB-ARBA"/>
</dbReference>
<feature type="domain" description="PAP-associated" evidence="6">
    <location>
        <begin position="657"/>
        <end position="713"/>
    </location>
</feature>
<feature type="compositionally biased region" description="Basic and acidic residues" evidence="5">
    <location>
        <begin position="1"/>
        <end position="58"/>
    </location>
</feature>
<evidence type="ECO:0000256" key="2">
    <source>
        <dbReference type="ARBA" id="ARBA00012388"/>
    </source>
</evidence>
<dbReference type="Gene3D" id="1.10.1410.10">
    <property type="match status" value="1"/>
</dbReference>
<feature type="compositionally biased region" description="Acidic residues" evidence="5">
    <location>
        <begin position="217"/>
        <end position="229"/>
    </location>
</feature>
<dbReference type="CDD" id="cd05402">
    <property type="entry name" value="NT_PAP_TUTase"/>
    <property type="match status" value="1"/>
</dbReference>
<evidence type="ECO:0000256" key="3">
    <source>
        <dbReference type="ARBA" id="ARBA00022723"/>
    </source>
</evidence>
<dbReference type="AlphaFoldDB" id="A0AAN6XTZ7"/>
<dbReference type="GO" id="GO:0031123">
    <property type="term" value="P:RNA 3'-end processing"/>
    <property type="evidence" value="ECO:0007669"/>
    <property type="project" value="TreeGrafter"/>
</dbReference>
<dbReference type="Proteomes" id="UP001301769">
    <property type="component" value="Unassembled WGS sequence"/>
</dbReference>
<protein>
    <recommendedName>
        <fullName evidence="2">polynucleotide adenylyltransferase</fullName>
        <ecNumber evidence="2">2.7.7.19</ecNumber>
    </recommendedName>
</protein>
<evidence type="ECO:0000313" key="9">
    <source>
        <dbReference type="Proteomes" id="UP001301769"/>
    </source>
</evidence>
<evidence type="ECO:0000259" key="7">
    <source>
        <dbReference type="Pfam" id="PF22600"/>
    </source>
</evidence>
<feature type="region of interest" description="Disordered" evidence="5">
    <location>
        <begin position="1"/>
        <end position="315"/>
    </location>
</feature>
<dbReference type="GO" id="GO:0005730">
    <property type="term" value="C:nucleolus"/>
    <property type="evidence" value="ECO:0007669"/>
    <property type="project" value="TreeGrafter"/>
</dbReference>
<dbReference type="SUPFAM" id="SSF81301">
    <property type="entry name" value="Nucleotidyltransferase"/>
    <property type="match status" value="1"/>
</dbReference>
<comment type="similarity">
    <text evidence="1">Belongs to the DNA polymerase type-B-like family.</text>
</comment>
<feature type="domain" description="Poly(A) RNA polymerase mitochondrial-like central palm" evidence="7">
    <location>
        <begin position="456"/>
        <end position="591"/>
    </location>
</feature>
<dbReference type="EMBL" id="MU858383">
    <property type="protein sequence ID" value="KAK4206578.1"/>
    <property type="molecule type" value="Genomic_DNA"/>
</dbReference>
<dbReference type="GO" id="GO:0031499">
    <property type="term" value="C:TRAMP complex"/>
    <property type="evidence" value="ECO:0007669"/>
    <property type="project" value="TreeGrafter"/>
</dbReference>
<dbReference type="GO" id="GO:0043634">
    <property type="term" value="P:polyadenylation-dependent ncRNA catabolic process"/>
    <property type="evidence" value="ECO:0007669"/>
    <property type="project" value="TreeGrafter"/>
</dbReference>
<evidence type="ECO:0000259" key="6">
    <source>
        <dbReference type="Pfam" id="PF03828"/>
    </source>
</evidence>
<accession>A0AAN6XTZ7</accession>
<feature type="region of interest" description="Disordered" evidence="5">
    <location>
        <begin position="386"/>
        <end position="430"/>
    </location>
</feature>
<evidence type="ECO:0000256" key="5">
    <source>
        <dbReference type="SAM" id="MobiDB-lite"/>
    </source>
</evidence>
<evidence type="ECO:0000256" key="1">
    <source>
        <dbReference type="ARBA" id="ARBA00008593"/>
    </source>
</evidence>
<dbReference type="PANTHER" id="PTHR23092:SF15">
    <property type="entry name" value="INACTIVE NON-CANONICAL POLY(A) RNA POLYMERASE PROTEIN TRF4-2-RELATED"/>
    <property type="match status" value="1"/>
</dbReference>
<proteinExistence type="inferred from homology"/>
<evidence type="ECO:0000256" key="4">
    <source>
        <dbReference type="ARBA" id="ARBA00022842"/>
    </source>
</evidence>
<keyword evidence="9" id="KW-1185">Reference proteome</keyword>
<name>A0AAN6XTZ7_9PEZI</name>
<dbReference type="PANTHER" id="PTHR23092">
    <property type="entry name" value="POLY(A) RNA POLYMERASE"/>
    <property type="match status" value="1"/>
</dbReference>
<keyword evidence="4" id="KW-0460">Magnesium</keyword>
<dbReference type="GO" id="GO:1990817">
    <property type="term" value="F:poly(A) RNA polymerase activity"/>
    <property type="evidence" value="ECO:0007669"/>
    <property type="project" value="UniProtKB-EC"/>
</dbReference>
<dbReference type="GO" id="GO:0003729">
    <property type="term" value="F:mRNA binding"/>
    <property type="evidence" value="ECO:0007669"/>
    <property type="project" value="TreeGrafter"/>
</dbReference>
<reference evidence="8" key="2">
    <citation type="submission" date="2023-05" db="EMBL/GenBank/DDBJ databases">
        <authorList>
            <consortium name="Lawrence Berkeley National Laboratory"/>
            <person name="Steindorff A."/>
            <person name="Hensen N."/>
            <person name="Bonometti L."/>
            <person name="Westerberg I."/>
            <person name="Brannstrom I.O."/>
            <person name="Guillou S."/>
            <person name="Cros-Aarteil S."/>
            <person name="Calhoun S."/>
            <person name="Haridas S."/>
            <person name="Kuo A."/>
            <person name="Mondo S."/>
            <person name="Pangilinan J."/>
            <person name="Riley R."/>
            <person name="Labutti K."/>
            <person name="Andreopoulos B."/>
            <person name="Lipzen A."/>
            <person name="Chen C."/>
            <person name="Yanf M."/>
            <person name="Daum C."/>
            <person name="Ng V."/>
            <person name="Clum A."/>
            <person name="Ohm R."/>
            <person name="Martin F."/>
            <person name="Silar P."/>
            <person name="Natvig D."/>
            <person name="Lalanne C."/>
            <person name="Gautier V."/>
            <person name="Ament-Velasquez S.L."/>
            <person name="Kruys A."/>
            <person name="Hutchinson M.I."/>
            <person name="Powell A.J."/>
            <person name="Barry K."/>
            <person name="Miller A.N."/>
            <person name="Grigoriev I.V."/>
            <person name="Debuchy R."/>
            <person name="Gladieux P."/>
            <person name="Thoren M.H."/>
            <person name="Johannesson H."/>
        </authorList>
    </citation>
    <scope>NUCLEOTIDE SEQUENCE</scope>
    <source>
        <strain evidence="8">PSN293</strain>
    </source>
</reference>
<feature type="compositionally biased region" description="Basic and acidic residues" evidence="5">
    <location>
        <begin position="392"/>
        <end position="409"/>
    </location>
</feature>
<gene>
    <name evidence="8" type="ORF">QBC37DRAFT_300524</name>
</gene>
<comment type="caution">
    <text evidence="8">The sequence shown here is derived from an EMBL/GenBank/DDBJ whole genome shotgun (WGS) entry which is preliminary data.</text>
</comment>
<dbReference type="Pfam" id="PF22600">
    <property type="entry name" value="MTPAP-like_central"/>
    <property type="match status" value="1"/>
</dbReference>
<dbReference type="Gene3D" id="3.30.460.10">
    <property type="entry name" value="Beta Polymerase, domain 2"/>
    <property type="match status" value="1"/>
</dbReference>
<dbReference type="InterPro" id="IPR002058">
    <property type="entry name" value="PAP_assoc"/>
</dbReference>
<dbReference type="Pfam" id="PF03828">
    <property type="entry name" value="PAP_assoc"/>
    <property type="match status" value="1"/>
</dbReference>
<organism evidence="8 9">
    <name type="scientific">Rhypophila decipiens</name>
    <dbReference type="NCBI Taxonomy" id="261697"/>
    <lineage>
        <taxon>Eukaryota</taxon>
        <taxon>Fungi</taxon>
        <taxon>Dikarya</taxon>
        <taxon>Ascomycota</taxon>
        <taxon>Pezizomycotina</taxon>
        <taxon>Sordariomycetes</taxon>
        <taxon>Sordariomycetidae</taxon>
        <taxon>Sordariales</taxon>
        <taxon>Naviculisporaceae</taxon>
        <taxon>Rhypophila</taxon>
    </lineage>
</organism>
<dbReference type="InterPro" id="IPR054708">
    <property type="entry name" value="MTPAP-like_central"/>
</dbReference>
<dbReference type="EC" id="2.7.7.19" evidence="2"/>
<dbReference type="GO" id="GO:0046872">
    <property type="term" value="F:metal ion binding"/>
    <property type="evidence" value="ECO:0007669"/>
    <property type="project" value="UniProtKB-KW"/>
</dbReference>
<dbReference type="InterPro" id="IPR045862">
    <property type="entry name" value="Trf4-like"/>
</dbReference>